<dbReference type="Gene3D" id="2.30.39.10">
    <property type="entry name" value="Alpha-1-antitrypsin, domain 1"/>
    <property type="match status" value="1"/>
</dbReference>
<dbReference type="PROSITE" id="PS00284">
    <property type="entry name" value="SERPIN"/>
    <property type="match status" value="1"/>
</dbReference>
<dbReference type="SUPFAM" id="SSF56574">
    <property type="entry name" value="Serpins"/>
    <property type="match status" value="1"/>
</dbReference>
<protein>
    <submittedName>
        <fullName evidence="4">Serpin family protein</fullName>
    </submittedName>
</protein>
<keyword evidence="2" id="KW-0732">Signal</keyword>
<accession>A0ABW0HTX8</accession>
<dbReference type="InterPro" id="IPR023795">
    <property type="entry name" value="Serpin_CS"/>
</dbReference>
<dbReference type="InterPro" id="IPR023796">
    <property type="entry name" value="Serpin_dom"/>
</dbReference>
<name>A0ABW0HTX8_9BACL</name>
<comment type="similarity">
    <text evidence="1">Belongs to the serpin family.</text>
</comment>
<organism evidence="4 5">
    <name type="scientific">Cohnella soli</name>
    <dbReference type="NCBI Taxonomy" id="425005"/>
    <lineage>
        <taxon>Bacteria</taxon>
        <taxon>Bacillati</taxon>
        <taxon>Bacillota</taxon>
        <taxon>Bacilli</taxon>
        <taxon>Bacillales</taxon>
        <taxon>Paenibacillaceae</taxon>
        <taxon>Cohnella</taxon>
    </lineage>
</organism>
<dbReference type="InterPro" id="IPR000215">
    <property type="entry name" value="Serpin_fam"/>
</dbReference>
<feature type="signal peptide" evidence="2">
    <location>
        <begin position="1"/>
        <end position="20"/>
    </location>
</feature>
<dbReference type="PANTHER" id="PTHR11461">
    <property type="entry name" value="SERINE PROTEASE INHIBITOR, SERPIN"/>
    <property type="match status" value="1"/>
</dbReference>
<dbReference type="InterPro" id="IPR042178">
    <property type="entry name" value="Serpin_sf_1"/>
</dbReference>
<reference evidence="5" key="1">
    <citation type="journal article" date="2019" name="Int. J. Syst. Evol. Microbiol.">
        <title>The Global Catalogue of Microorganisms (GCM) 10K type strain sequencing project: providing services to taxonomists for standard genome sequencing and annotation.</title>
        <authorList>
            <consortium name="The Broad Institute Genomics Platform"/>
            <consortium name="The Broad Institute Genome Sequencing Center for Infectious Disease"/>
            <person name="Wu L."/>
            <person name="Ma J."/>
        </authorList>
    </citation>
    <scope>NUCLEOTIDE SEQUENCE [LARGE SCALE GENOMIC DNA]</scope>
    <source>
        <strain evidence="5">CGMCC 1.18575</strain>
    </source>
</reference>
<keyword evidence="5" id="KW-1185">Reference proteome</keyword>
<dbReference type="Pfam" id="PF00079">
    <property type="entry name" value="Serpin"/>
    <property type="match status" value="1"/>
</dbReference>
<evidence type="ECO:0000256" key="1">
    <source>
        <dbReference type="RuleBase" id="RU000411"/>
    </source>
</evidence>
<dbReference type="PROSITE" id="PS51257">
    <property type="entry name" value="PROKAR_LIPOPROTEIN"/>
    <property type="match status" value="1"/>
</dbReference>
<evidence type="ECO:0000313" key="4">
    <source>
        <dbReference type="EMBL" id="MFC5403730.1"/>
    </source>
</evidence>
<evidence type="ECO:0000313" key="5">
    <source>
        <dbReference type="Proteomes" id="UP001596113"/>
    </source>
</evidence>
<comment type="caution">
    <text evidence="4">The sequence shown here is derived from an EMBL/GenBank/DDBJ whole genome shotgun (WGS) entry which is preliminary data.</text>
</comment>
<evidence type="ECO:0000259" key="3">
    <source>
        <dbReference type="SMART" id="SM00093"/>
    </source>
</evidence>
<dbReference type="EMBL" id="JBHSMI010000025">
    <property type="protein sequence ID" value="MFC5403730.1"/>
    <property type="molecule type" value="Genomic_DNA"/>
</dbReference>
<dbReference type="Proteomes" id="UP001596113">
    <property type="component" value="Unassembled WGS sequence"/>
</dbReference>
<dbReference type="PANTHER" id="PTHR11461:SF211">
    <property type="entry name" value="GH10112P-RELATED"/>
    <property type="match status" value="1"/>
</dbReference>
<sequence>MKVKVLISVACAVIALVGSAGCGRGGGEVLEEKEVRHHAASELDPAIVEAANRFGLALYGRMAGASPSENNLLLSPLSVSAALALVASGAKNETEDEMKRMLGLEHYSSESIGSGYRVFLDLLNHPQDDGIGLTFASSLWLSEKRKFNSKFIDDSMSNFAAETFPYDALSSSAAKRMNDWAAKKTNGAIKKVIDQVDQNSVMYVLNAIDFDGAWTTPFRPEATSRAKFYPTGFPSEGDYFVRMMSQGGMYEYGSMDGYEIIRLPIGRHGSAYMAVILPAKVEGALAKLQANIVSDLSLLTGKLDIRQGTIELPKTKFDYATNINDSLKALGMNAAFDSLKASFPGIAEPLPDMNVFIGRVNHSTSFDMNEDGVSASAVTMIEAMAGAAPPSPEGPFRMTVDRPFIVSIIDRETGSILFVGTVAHPNAD</sequence>
<dbReference type="CDD" id="cd19588">
    <property type="entry name" value="serpin_miropin-like"/>
    <property type="match status" value="1"/>
</dbReference>
<gene>
    <name evidence="4" type="ORF">ACFPOF_13380</name>
</gene>
<evidence type="ECO:0000256" key="2">
    <source>
        <dbReference type="SAM" id="SignalP"/>
    </source>
</evidence>
<dbReference type="RefSeq" id="WP_378133373.1">
    <property type="nucleotide sequence ID" value="NZ_JBHSMI010000025.1"/>
</dbReference>
<feature type="chain" id="PRO_5046321129" evidence="2">
    <location>
        <begin position="21"/>
        <end position="428"/>
    </location>
</feature>
<dbReference type="InterPro" id="IPR042185">
    <property type="entry name" value="Serpin_sf_2"/>
</dbReference>
<dbReference type="InterPro" id="IPR036186">
    <property type="entry name" value="Serpin_sf"/>
</dbReference>
<dbReference type="Gene3D" id="3.30.497.10">
    <property type="entry name" value="Antithrombin, subunit I, domain 2"/>
    <property type="match status" value="1"/>
</dbReference>
<feature type="domain" description="Serpin" evidence="3">
    <location>
        <begin position="56"/>
        <end position="425"/>
    </location>
</feature>
<proteinExistence type="inferred from homology"/>
<dbReference type="SMART" id="SM00093">
    <property type="entry name" value="SERPIN"/>
    <property type="match status" value="1"/>
</dbReference>